<dbReference type="EMBL" id="JAUSVO010000007">
    <property type="protein sequence ID" value="MDQ0440033.1"/>
    <property type="molecule type" value="Genomic_DNA"/>
</dbReference>
<feature type="transmembrane region" description="Helical" evidence="1">
    <location>
        <begin position="6"/>
        <end position="32"/>
    </location>
</feature>
<feature type="domain" description="Potassium channel" evidence="2">
    <location>
        <begin position="61"/>
        <end position="129"/>
    </location>
</feature>
<accession>A0ABU0HCJ2</accession>
<organism evidence="3 4">
    <name type="scientific">Kaistia dalseonensis</name>
    <dbReference type="NCBI Taxonomy" id="410840"/>
    <lineage>
        <taxon>Bacteria</taxon>
        <taxon>Pseudomonadati</taxon>
        <taxon>Pseudomonadota</taxon>
        <taxon>Alphaproteobacteria</taxon>
        <taxon>Hyphomicrobiales</taxon>
        <taxon>Kaistiaceae</taxon>
        <taxon>Kaistia</taxon>
    </lineage>
</organism>
<dbReference type="InterPro" id="IPR013099">
    <property type="entry name" value="K_chnl_dom"/>
</dbReference>
<evidence type="ECO:0000259" key="2">
    <source>
        <dbReference type="Pfam" id="PF07885"/>
    </source>
</evidence>
<name>A0ABU0HCJ2_9HYPH</name>
<comment type="caution">
    <text evidence="3">The sequence shown here is derived from an EMBL/GenBank/DDBJ whole genome shotgun (WGS) entry which is preliminary data.</text>
</comment>
<proteinExistence type="predicted"/>
<keyword evidence="1" id="KW-1133">Transmembrane helix</keyword>
<dbReference type="Proteomes" id="UP001241603">
    <property type="component" value="Unassembled WGS sequence"/>
</dbReference>
<dbReference type="RefSeq" id="WP_266350917.1">
    <property type="nucleotide sequence ID" value="NZ_JAPKNG010000007.1"/>
</dbReference>
<feature type="transmembrane region" description="Helical" evidence="1">
    <location>
        <begin position="111"/>
        <end position="133"/>
    </location>
</feature>
<dbReference type="SUPFAM" id="SSF81324">
    <property type="entry name" value="Voltage-gated potassium channels"/>
    <property type="match status" value="1"/>
</dbReference>
<keyword evidence="4" id="KW-1185">Reference proteome</keyword>
<reference evidence="3 4" key="1">
    <citation type="submission" date="2023-07" db="EMBL/GenBank/DDBJ databases">
        <title>Genomic Encyclopedia of Type Strains, Phase IV (KMG-IV): sequencing the most valuable type-strain genomes for metagenomic binning, comparative biology and taxonomic classification.</title>
        <authorList>
            <person name="Goeker M."/>
        </authorList>
    </citation>
    <scope>NUCLEOTIDE SEQUENCE [LARGE SCALE GENOMIC DNA]</scope>
    <source>
        <strain evidence="3 4">B6-8</strain>
    </source>
</reference>
<protein>
    <recommendedName>
        <fullName evidence="2">Potassium channel domain-containing protein</fullName>
    </recommendedName>
</protein>
<evidence type="ECO:0000256" key="1">
    <source>
        <dbReference type="SAM" id="Phobius"/>
    </source>
</evidence>
<evidence type="ECO:0000313" key="3">
    <source>
        <dbReference type="EMBL" id="MDQ0440033.1"/>
    </source>
</evidence>
<keyword evidence="1" id="KW-0472">Membrane</keyword>
<gene>
    <name evidence="3" type="ORF">QO014_004446</name>
</gene>
<sequence>MLAQIAIGTAIILLTIAVHSVWTVLVHHVAHWQAERIRHFRGRVYIMVGVVAVLMMAHFVEIFIWSVTYAVVGVTPAGKSDLYFAFVNYTTLGYGDILPVPAWQLLGPMTAASGILLFGWSTAVIMQVLRIALPDTYATK</sequence>
<dbReference type="Gene3D" id="1.10.287.70">
    <property type="match status" value="1"/>
</dbReference>
<keyword evidence="1" id="KW-0812">Transmembrane</keyword>
<evidence type="ECO:0000313" key="4">
    <source>
        <dbReference type="Proteomes" id="UP001241603"/>
    </source>
</evidence>
<dbReference type="Pfam" id="PF07885">
    <property type="entry name" value="Ion_trans_2"/>
    <property type="match status" value="1"/>
</dbReference>
<feature type="transmembrane region" description="Helical" evidence="1">
    <location>
        <begin position="44"/>
        <end position="72"/>
    </location>
</feature>